<gene>
    <name evidence="1" type="ORF">IJ22_17210</name>
</gene>
<evidence type="ECO:0000313" key="1">
    <source>
        <dbReference type="EMBL" id="ALS22095.1"/>
    </source>
</evidence>
<dbReference type="Proteomes" id="UP000061660">
    <property type="component" value="Chromosome"/>
</dbReference>
<dbReference type="STRING" id="162209.IJ22_17210"/>
<reference evidence="2" key="1">
    <citation type="submission" date="2015-12" db="EMBL/GenBank/DDBJ databases">
        <title>Complete genome sequences of two moderately thermophilic Paenibacillus species.</title>
        <authorList>
            <person name="Butler R.III."/>
            <person name="Wang J."/>
            <person name="Stark B.C."/>
            <person name="Pombert J.-F."/>
        </authorList>
    </citation>
    <scope>NUCLEOTIDE SEQUENCE [LARGE SCALE GENOMIC DNA]</scope>
    <source>
        <strain evidence="2">32O-Y</strain>
    </source>
</reference>
<dbReference type="KEGG" id="pnp:IJ22_17210"/>
<name>A0A0U2MW91_9BACL</name>
<dbReference type="EMBL" id="CP013652">
    <property type="protein sequence ID" value="ALS22095.1"/>
    <property type="molecule type" value="Genomic_DNA"/>
</dbReference>
<reference evidence="1 2" key="2">
    <citation type="journal article" date="2016" name="Genome Announc.">
        <title>Complete Genome Sequences of Two Interactive Moderate Thermophiles, Paenibacillus napthalenovorans 32O-Y and Paenibacillus sp. 32O-W.</title>
        <authorList>
            <person name="Butler R.R.III."/>
            <person name="Wang J."/>
            <person name="Stark B.C."/>
            <person name="Pombert J.F."/>
        </authorList>
    </citation>
    <scope>NUCLEOTIDE SEQUENCE [LARGE SCALE GENOMIC DNA]</scope>
    <source>
        <strain evidence="1 2">32O-Y</strain>
    </source>
</reference>
<dbReference type="RefSeq" id="WP_062408421.1">
    <property type="nucleotide sequence ID" value="NZ_CP013652.1"/>
</dbReference>
<sequence>MWLTYDENEYISKQYRKYLDNKLSLDKFNEQIQKKFNTDYDFRAVIKECKLQNKGSYDIGWALLDLGEK</sequence>
<dbReference type="AlphaFoldDB" id="A0A0U2MW91"/>
<keyword evidence="2" id="KW-1185">Reference proteome</keyword>
<dbReference type="PATRIC" id="fig|162209.4.peg.1823"/>
<evidence type="ECO:0000313" key="2">
    <source>
        <dbReference type="Proteomes" id="UP000061660"/>
    </source>
</evidence>
<protein>
    <submittedName>
        <fullName evidence="1">Uncharacterized protein</fullName>
    </submittedName>
</protein>
<organism evidence="1 2">
    <name type="scientific">Paenibacillus naphthalenovorans</name>
    <dbReference type="NCBI Taxonomy" id="162209"/>
    <lineage>
        <taxon>Bacteria</taxon>
        <taxon>Bacillati</taxon>
        <taxon>Bacillota</taxon>
        <taxon>Bacilli</taxon>
        <taxon>Bacillales</taxon>
        <taxon>Paenibacillaceae</taxon>
        <taxon>Paenibacillus</taxon>
    </lineage>
</organism>
<proteinExistence type="predicted"/>
<accession>A0A0U2MW91</accession>